<keyword evidence="3" id="KW-1185">Reference proteome</keyword>
<protein>
    <submittedName>
        <fullName evidence="2">Uncharacterized protein</fullName>
    </submittedName>
</protein>
<name>A0A1I0XNS1_9FIRM</name>
<organism evidence="2 3">
    <name type="scientific">Acetitomaculum ruminis DSM 5522</name>
    <dbReference type="NCBI Taxonomy" id="1120918"/>
    <lineage>
        <taxon>Bacteria</taxon>
        <taxon>Bacillati</taxon>
        <taxon>Bacillota</taxon>
        <taxon>Clostridia</taxon>
        <taxon>Lachnospirales</taxon>
        <taxon>Lachnospiraceae</taxon>
        <taxon>Acetitomaculum</taxon>
    </lineage>
</organism>
<feature type="transmembrane region" description="Helical" evidence="1">
    <location>
        <begin position="12"/>
        <end position="30"/>
    </location>
</feature>
<reference evidence="2 3" key="1">
    <citation type="submission" date="2016-10" db="EMBL/GenBank/DDBJ databases">
        <authorList>
            <person name="de Groot N.N."/>
        </authorList>
    </citation>
    <scope>NUCLEOTIDE SEQUENCE [LARGE SCALE GENOMIC DNA]</scope>
    <source>
        <strain evidence="2 3">DSM 5522</strain>
    </source>
</reference>
<keyword evidence="1" id="KW-0472">Membrane</keyword>
<keyword evidence="1" id="KW-0812">Transmembrane</keyword>
<keyword evidence="1" id="KW-1133">Transmembrane helix</keyword>
<evidence type="ECO:0000313" key="2">
    <source>
        <dbReference type="EMBL" id="SFB02705.1"/>
    </source>
</evidence>
<dbReference type="AlphaFoldDB" id="A0A1I0XNS1"/>
<dbReference type="RefSeq" id="WP_177205590.1">
    <property type="nucleotide sequence ID" value="NZ_FOJY01000007.1"/>
</dbReference>
<evidence type="ECO:0000256" key="1">
    <source>
        <dbReference type="SAM" id="Phobius"/>
    </source>
</evidence>
<dbReference type="STRING" id="1120918.SAMN05216249_10753"/>
<gene>
    <name evidence="2" type="ORF">SAMN05216249_10753</name>
</gene>
<dbReference type="EMBL" id="FOJY01000007">
    <property type="protein sequence ID" value="SFB02705.1"/>
    <property type="molecule type" value="Genomic_DNA"/>
</dbReference>
<evidence type="ECO:0000313" key="3">
    <source>
        <dbReference type="Proteomes" id="UP000198838"/>
    </source>
</evidence>
<sequence>MKEISIHNFKILFSILGMSMALNFCFEFLLKEKTGIIVMFTSAFIDTVT</sequence>
<dbReference type="Proteomes" id="UP000198838">
    <property type="component" value="Unassembled WGS sequence"/>
</dbReference>
<accession>A0A1I0XNS1</accession>
<proteinExistence type="predicted"/>